<dbReference type="SMART" id="SM00233">
    <property type="entry name" value="PH"/>
    <property type="match status" value="1"/>
</dbReference>
<dbReference type="EMBL" id="LXWW01000494">
    <property type="protein sequence ID" value="OAO12925.1"/>
    <property type="molecule type" value="Genomic_DNA"/>
</dbReference>
<keyword evidence="4" id="KW-1185">Reference proteome</keyword>
<protein>
    <recommendedName>
        <fullName evidence="5">PH domain-containing protein</fullName>
    </recommendedName>
</protein>
<feature type="domain" description="PH" evidence="1">
    <location>
        <begin position="304"/>
        <end position="431"/>
    </location>
</feature>
<evidence type="ECO:0000313" key="3">
    <source>
        <dbReference type="EMBL" id="OAO12925.1"/>
    </source>
</evidence>
<feature type="domain" description="CRAL-TRIO" evidence="2">
    <location>
        <begin position="58"/>
        <end position="260"/>
    </location>
</feature>
<dbReference type="Gene3D" id="2.30.29.30">
    <property type="entry name" value="Pleckstrin-homology domain (PH domain)/Phosphotyrosine-binding domain (PTB)"/>
    <property type="match status" value="1"/>
</dbReference>
<dbReference type="AlphaFoldDB" id="A0A196S795"/>
<evidence type="ECO:0008006" key="5">
    <source>
        <dbReference type="Google" id="ProtNLM"/>
    </source>
</evidence>
<dbReference type="Proteomes" id="UP000078348">
    <property type="component" value="Unassembled WGS sequence"/>
</dbReference>
<dbReference type="OrthoDB" id="10051650at2759"/>
<dbReference type="PROSITE" id="PS50191">
    <property type="entry name" value="CRAL_TRIO"/>
    <property type="match status" value="1"/>
</dbReference>
<dbReference type="CDD" id="cd00170">
    <property type="entry name" value="SEC14"/>
    <property type="match status" value="1"/>
</dbReference>
<dbReference type="SUPFAM" id="SSF52087">
    <property type="entry name" value="CRAL/TRIO domain"/>
    <property type="match status" value="1"/>
</dbReference>
<evidence type="ECO:0000313" key="4">
    <source>
        <dbReference type="Proteomes" id="UP000078348"/>
    </source>
</evidence>
<dbReference type="InterPro" id="IPR001849">
    <property type="entry name" value="PH_domain"/>
</dbReference>
<proteinExistence type="predicted"/>
<comment type="caution">
    <text evidence="3">The sequence shown here is derived from an EMBL/GenBank/DDBJ whole genome shotgun (WGS) entry which is preliminary data.</text>
</comment>
<dbReference type="InterPro" id="IPR036865">
    <property type="entry name" value="CRAL-TRIO_dom_sf"/>
</dbReference>
<accession>A0A196S795</accession>
<name>A0A196S795_BLAHN</name>
<dbReference type="InterPro" id="IPR011993">
    <property type="entry name" value="PH-like_dom_sf"/>
</dbReference>
<gene>
    <name evidence="3" type="ORF">AV274_5384</name>
</gene>
<dbReference type="InterPro" id="IPR001251">
    <property type="entry name" value="CRAL-TRIO_dom"/>
</dbReference>
<evidence type="ECO:0000259" key="2">
    <source>
        <dbReference type="PROSITE" id="PS50191"/>
    </source>
</evidence>
<dbReference type="SUPFAM" id="SSF50729">
    <property type="entry name" value="PH domain-like"/>
    <property type="match status" value="1"/>
</dbReference>
<reference evidence="3 4" key="1">
    <citation type="submission" date="2016-05" db="EMBL/GenBank/DDBJ databases">
        <title>Nuclear genome of Blastocystis sp. subtype 1 NandII.</title>
        <authorList>
            <person name="Gentekaki E."/>
            <person name="Curtis B."/>
            <person name="Stairs C."/>
            <person name="Eme L."/>
            <person name="Herman E."/>
            <person name="Klimes V."/>
            <person name="Arias M.C."/>
            <person name="Elias M."/>
            <person name="Hilliou F."/>
            <person name="Klute M."/>
            <person name="Malik S.-B."/>
            <person name="Pightling A."/>
            <person name="Rachubinski R."/>
            <person name="Salas D."/>
            <person name="Schlacht A."/>
            <person name="Suga H."/>
            <person name="Archibald J."/>
            <person name="Ball S.G."/>
            <person name="Clark G."/>
            <person name="Dacks J."/>
            <person name="Van Der Giezen M."/>
            <person name="Tsaousis A."/>
            <person name="Roger A."/>
        </authorList>
    </citation>
    <scope>NUCLEOTIDE SEQUENCE [LARGE SCALE GENOMIC DNA]</scope>
    <source>
        <strain evidence="4">ATCC 50177 / NandII</strain>
    </source>
</reference>
<dbReference type="Pfam" id="PF00169">
    <property type="entry name" value="PH"/>
    <property type="match status" value="1"/>
</dbReference>
<evidence type="ECO:0000259" key="1">
    <source>
        <dbReference type="PROSITE" id="PS50003"/>
    </source>
</evidence>
<sequence>MAPRVVSPKEAKELADQVNRALPSSILFYRYGDRTTQIIRFLIENDMDVAKTVVAIKQTALFRKYWHADEITIADVKNAFEEWQCYPTGVTKDGRMVWYVDCFMTKPPKMEDFMLVTIYMVDDIQKRLYEACKALGIQEAYKDYCIIVSDTARTSMSAFNTEMKKAGMDVFVRHFPAFMSSTDIEVNENPAYAPSYDYDHSSFYNLNTPFLLRSIWKLCTLFMPARWAYMVQLLGSDTLPASIPSSCIPKKYGGSFEGSFEAWMQDCASVNGCSLDDPPRQLVDQRVLDQFGQNNGMIATEIPDQVISGWMWKRTNVGHRWHHYYFVLLKDGLLYYFKDVNDTDAQNGFMLENYLKREGIASLTIASNVLHFTNPPLLAAGQSEATRGAEQKGEAHKYWFIVRTPSRDYVFACNSVEQRSQWMFFLNKVIGEANKKAELVL</sequence>
<dbReference type="CDD" id="cd00821">
    <property type="entry name" value="PH"/>
    <property type="match status" value="1"/>
</dbReference>
<dbReference type="Pfam" id="PF00650">
    <property type="entry name" value="CRAL_TRIO"/>
    <property type="match status" value="1"/>
</dbReference>
<dbReference type="Gene3D" id="3.40.525.10">
    <property type="entry name" value="CRAL-TRIO lipid binding domain"/>
    <property type="match status" value="1"/>
</dbReference>
<organism evidence="3 4">
    <name type="scientific">Blastocystis sp. subtype 1 (strain ATCC 50177 / NandII)</name>
    <dbReference type="NCBI Taxonomy" id="478820"/>
    <lineage>
        <taxon>Eukaryota</taxon>
        <taxon>Sar</taxon>
        <taxon>Stramenopiles</taxon>
        <taxon>Bigyra</taxon>
        <taxon>Opalozoa</taxon>
        <taxon>Opalinata</taxon>
        <taxon>Blastocystidae</taxon>
        <taxon>Blastocystis</taxon>
    </lineage>
</organism>
<dbReference type="PROSITE" id="PS50003">
    <property type="entry name" value="PH_DOMAIN"/>
    <property type="match status" value="1"/>
</dbReference>